<dbReference type="InterPro" id="IPR013721">
    <property type="entry name" value="STAG"/>
</dbReference>
<dbReference type="Pfam" id="PF08514">
    <property type="entry name" value="STAG"/>
    <property type="match status" value="1"/>
</dbReference>
<feature type="compositionally biased region" description="Acidic residues" evidence="1">
    <location>
        <begin position="1144"/>
        <end position="1158"/>
    </location>
</feature>
<name>A0A9Q8P5S0_PASFU</name>
<organism evidence="3 4">
    <name type="scientific">Passalora fulva</name>
    <name type="common">Tomato leaf mold</name>
    <name type="synonym">Cladosporium fulvum</name>
    <dbReference type="NCBI Taxonomy" id="5499"/>
    <lineage>
        <taxon>Eukaryota</taxon>
        <taxon>Fungi</taxon>
        <taxon>Dikarya</taxon>
        <taxon>Ascomycota</taxon>
        <taxon>Pezizomycotina</taxon>
        <taxon>Dothideomycetes</taxon>
        <taxon>Dothideomycetidae</taxon>
        <taxon>Mycosphaerellales</taxon>
        <taxon>Mycosphaerellaceae</taxon>
        <taxon>Fulvia</taxon>
    </lineage>
</organism>
<keyword evidence="4" id="KW-1185">Reference proteome</keyword>
<evidence type="ECO:0000313" key="3">
    <source>
        <dbReference type="EMBL" id="UJO14042.1"/>
    </source>
</evidence>
<feature type="region of interest" description="Disordered" evidence="1">
    <location>
        <begin position="1"/>
        <end position="129"/>
    </location>
</feature>
<proteinExistence type="predicted"/>
<accession>A0A9Q8P5S0</accession>
<dbReference type="Pfam" id="PF21581">
    <property type="entry name" value="SCD"/>
    <property type="match status" value="1"/>
</dbReference>
<dbReference type="InterPro" id="IPR039662">
    <property type="entry name" value="Cohesin_Scc3/SA"/>
</dbReference>
<dbReference type="KEGG" id="ffu:CLAFUR5_03308"/>
<dbReference type="PROSITE" id="PS51425">
    <property type="entry name" value="SCD"/>
    <property type="match status" value="1"/>
</dbReference>
<dbReference type="GO" id="GO:0007062">
    <property type="term" value="P:sister chromatid cohesion"/>
    <property type="evidence" value="ECO:0007669"/>
    <property type="project" value="UniProtKB-ARBA"/>
</dbReference>
<feature type="compositionally biased region" description="Acidic residues" evidence="1">
    <location>
        <begin position="1006"/>
        <end position="1032"/>
    </location>
</feature>
<dbReference type="Pfam" id="PF24571">
    <property type="entry name" value="HEAT_SCC3-SA"/>
    <property type="match status" value="1"/>
</dbReference>
<dbReference type="PANTHER" id="PTHR11199">
    <property type="entry name" value="STROMAL ANTIGEN"/>
    <property type="match status" value="1"/>
</dbReference>
<feature type="compositionally biased region" description="Low complexity" evidence="1">
    <location>
        <begin position="1"/>
        <end position="15"/>
    </location>
</feature>
<dbReference type="GeneID" id="71983186"/>
<dbReference type="OrthoDB" id="498590at2759"/>
<dbReference type="GO" id="GO:0005634">
    <property type="term" value="C:nucleus"/>
    <property type="evidence" value="ECO:0007669"/>
    <property type="project" value="TreeGrafter"/>
</dbReference>
<gene>
    <name evidence="3" type="ORF">CLAFUR5_03308</name>
</gene>
<dbReference type="AlphaFoldDB" id="A0A9Q8P5S0"/>
<evidence type="ECO:0000259" key="2">
    <source>
        <dbReference type="PROSITE" id="PS51425"/>
    </source>
</evidence>
<dbReference type="GO" id="GO:0000785">
    <property type="term" value="C:chromatin"/>
    <property type="evidence" value="ECO:0007669"/>
    <property type="project" value="TreeGrafter"/>
</dbReference>
<dbReference type="PANTHER" id="PTHR11199:SF0">
    <property type="entry name" value="LD34181P-RELATED"/>
    <property type="match status" value="1"/>
</dbReference>
<evidence type="ECO:0000256" key="1">
    <source>
        <dbReference type="SAM" id="MobiDB-lite"/>
    </source>
</evidence>
<feature type="compositionally biased region" description="Acidic residues" evidence="1">
    <location>
        <begin position="1166"/>
        <end position="1195"/>
    </location>
</feature>
<dbReference type="SUPFAM" id="SSF48371">
    <property type="entry name" value="ARM repeat"/>
    <property type="match status" value="1"/>
</dbReference>
<feature type="compositionally biased region" description="Basic residues" evidence="1">
    <location>
        <begin position="117"/>
        <end position="126"/>
    </location>
</feature>
<feature type="region of interest" description="Disordered" evidence="1">
    <location>
        <begin position="301"/>
        <end position="320"/>
    </location>
</feature>
<feature type="compositionally biased region" description="Acidic residues" evidence="1">
    <location>
        <begin position="45"/>
        <end position="76"/>
    </location>
</feature>
<feature type="domain" description="SCD" evidence="2">
    <location>
        <begin position="352"/>
        <end position="437"/>
    </location>
</feature>
<sequence length="1195" mass="131593">MSTSTSPAPDATSTANRASSRVRKQPDHFTCSPFSSSKRKRGDAEDADADGDVDMDDEEDDEADQDPEDDEPAEEEIREKAKRVRKPKSSAPKKPALKKPKVNGTTTLPLRTAAKAPARKRASKKAKIADSADAEAAGGLYAELFGHGKTIEEVVAGWLQAFQEHEARALADVINFVLKSAGCNSKLSDHDIENPDSAAAKLTDLQDEYQATEPSDYPIIAKGKNAASFKASMCGLMHALIKSVGARGELMTEPELIENIHVWLSTMSSASNRSFRHTGAVCCLSVLSALCEITKDIAQKSAENSRHAENERKKGKGVNKERVKNIEQKARDAHKELQFAEVLLKDWFDTVFIHRYRDVDPVVRRDCIEALGDWIITYPDHFFDGQHLRYMGWLLSDENSAARSEVVKTLIHLYGEQSRIGGLKTFTERFRARLVEIATADTDLHIQVLGIELIEVLRRNDLLEPDDIDAVGRLVFHDNPKVRKAVAGFFSANVDDLYTSKLEELGGSEALEEVMPEANEDNFETPRVEWLRYKSLAEMLHEYDQDVNLPSNVERSTADGTLILHAAGVDSRFTLAADVLYDSIDDLKDWQALSGYLLFDHSANRANGVANDPLSQLKHECTLTENEEIVLLEVLIAVVRRSLTDLAEKISGPKTKLSKKQKEDLQDDQDEAVRNLSEVTPKLLKKFGDVPNTAGAVLRLGGVLALPSLQGLRQDSADSATLLDALRKQFMAHGTDEVLGPATASILHALSYDELDESALEKVNSLWEDVVGNLAELLTVESVMVRGATSHEELQALSNNLLRIVRLATVSNCTQALEDDSVSGTYEAIDKTYSGAIDFIIDLILRATPPSNSADVDAEDAALEDLVASRAAEAALWYFRWNIASVMTAVEGGNAEDTDIAALEPLATRHTAYSENLVTVMQSRRATEPVCHAMTVCLLELYTNSAVLRTVNAAPNVSDTYTVLILDMTAEHEKAIMKVFVTAEKEFAKLSGKKLEVPVAEAVNDVEDDDVDVDADPVDDDPLSDDDDEDETQPQTQASQQKRDEKLIKPILAEQRLCVLTSRLVHAIAGGVINDTVTRKRVERNKTKLGPNFKEVLAYLENDSLIKKATKAKPKPRAKPQAPAVTNGTSKKTKANPKSNAIVADDEMSDDIEDEEQEEAARQERELEDDNEREPEEDEEVVNGAPTEEESVLGD</sequence>
<dbReference type="InterPro" id="IPR016024">
    <property type="entry name" value="ARM-type_fold"/>
</dbReference>
<dbReference type="Gene3D" id="1.25.10.10">
    <property type="entry name" value="Leucine-rich Repeat Variant"/>
    <property type="match status" value="1"/>
</dbReference>
<evidence type="ECO:0000313" key="4">
    <source>
        <dbReference type="Proteomes" id="UP000756132"/>
    </source>
</evidence>
<protein>
    <submittedName>
        <fullName evidence="3">Cohesin subunit psc3</fullName>
    </submittedName>
</protein>
<reference evidence="3" key="2">
    <citation type="journal article" date="2022" name="Microb. Genom.">
        <title>A chromosome-scale genome assembly of the tomato pathogen Cladosporium fulvum reveals a compartmentalized genome architecture and the presence of a dispensable chromosome.</title>
        <authorList>
            <person name="Zaccaron A.Z."/>
            <person name="Chen L.H."/>
            <person name="Samaras A."/>
            <person name="Stergiopoulos I."/>
        </authorList>
    </citation>
    <scope>NUCLEOTIDE SEQUENCE</scope>
    <source>
        <strain evidence="3">Race5_Kim</strain>
    </source>
</reference>
<dbReference type="RefSeq" id="XP_047758408.1">
    <property type="nucleotide sequence ID" value="XM_047902456.1"/>
</dbReference>
<feature type="region of interest" description="Disordered" evidence="1">
    <location>
        <begin position="1109"/>
        <end position="1195"/>
    </location>
</feature>
<dbReference type="Proteomes" id="UP000756132">
    <property type="component" value="Chromosome 2"/>
</dbReference>
<dbReference type="InterPro" id="IPR056396">
    <property type="entry name" value="HEAT_SCC3-SA"/>
</dbReference>
<feature type="compositionally biased region" description="Basic residues" evidence="1">
    <location>
        <begin position="1109"/>
        <end position="1118"/>
    </location>
</feature>
<reference evidence="3" key="1">
    <citation type="submission" date="2021-12" db="EMBL/GenBank/DDBJ databases">
        <authorList>
            <person name="Zaccaron A."/>
            <person name="Stergiopoulos I."/>
        </authorList>
    </citation>
    <scope>NUCLEOTIDE SEQUENCE</scope>
    <source>
        <strain evidence="3">Race5_Kim</strain>
    </source>
</reference>
<dbReference type="InterPro" id="IPR011989">
    <property type="entry name" value="ARM-like"/>
</dbReference>
<feature type="region of interest" description="Disordered" evidence="1">
    <location>
        <begin position="1006"/>
        <end position="1045"/>
    </location>
</feature>
<dbReference type="GO" id="GO:0003682">
    <property type="term" value="F:chromatin binding"/>
    <property type="evidence" value="ECO:0007669"/>
    <property type="project" value="TreeGrafter"/>
</dbReference>
<dbReference type="EMBL" id="CP090164">
    <property type="protein sequence ID" value="UJO14042.1"/>
    <property type="molecule type" value="Genomic_DNA"/>
</dbReference>
<dbReference type="InterPro" id="IPR020839">
    <property type="entry name" value="SCD"/>
</dbReference>
<dbReference type="GO" id="GO:0008278">
    <property type="term" value="C:cohesin complex"/>
    <property type="evidence" value="ECO:0007669"/>
    <property type="project" value="TreeGrafter"/>
</dbReference>